<feature type="domain" description="J" evidence="5">
    <location>
        <begin position="7"/>
        <end position="86"/>
    </location>
</feature>
<name>A0ABT3THR3_9GAMM</name>
<dbReference type="Gene3D" id="1.10.287.110">
    <property type="entry name" value="DnaJ domain"/>
    <property type="match status" value="1"/>
</dbReference>
<dbReference type="HAMAP" id="MF_00682">
    <property type="entry name" value="HscB"/>
    <property type="match status" value="1"/>
</dbReference>
<dbReference type="PROSITE" id="PS50076">
    <property type="entry name" value="DNAJ_2"/>
    <property type="match status" value="1"/>
</dbReference>
<comment type="similarity">
    <text evidence="1 4">Belongs to the HscB family.</text>
</comment>
<dbReference type="EMBL" id="SHNN01000002">
    <property type="protein sequence ID" value="MCX2981750.1"/>
    <property type="molecule type" value="Genomic_DNA"/>
</dbReference>
<dbReference type="Pfam" id="PF00226">
    <property type="entry name" value="DnaJ"/>
    <property type="match status" value="1"/>
</dbReference>
<dbReference type="SUPFAM" id="SSF47144">
    <property type="entry name" value="HSC20 (HSCB), C-terminal oligomerisation domain"/>
    <property type="match status" value="1"/>
</dbReference>
<protein>
    <recommendedName>
        <fullName evidence="4">Co-chaperone protein HscB homolog</fullName>
    </recommendedName>
</protein>
<dbReference type="InterPro" id="IPR036386">
    <property type="entry name" value="HscB_C_sf"/>
</dbReference>
<dbReference type="Gene3D" id="1.20.1280.20">
    <property type="entry name" value="HscB, C-terminal domain"/>
    <property type="match status" value="1"/>
</dbReference>
<dbReference type="CDD" id="cd06257">
    <property type="entry name" value="DnaJ"/>
    <property type="match status" value="1"/>
</dbReference>
<dbReference type="InterPro" id="IPR009073">
    <property type="entry name" value="HscB_oligo_C"/>
</dbReference>
<dbReference type="InterPro" id="IPR001623">
    <property type="entry name" value="DnaJ_domain"/>
</dbReference>
<dbReference type="SMART" id="SM00271">
    <property type="entry name" value="DnaJ"/>
    <property type="match status" value="1"/>
</dbReference>
<dbReference type="Pfam" id="PF07743">
    <property type="entry name" value="HSCB_C"/>
    <property type="match status" value="1"/>
</dbReference>
<keyword evidence="7" id="KW-1185">Reference proteome</keyword>
<keyword evidence="2 4" id="KW-0143">Chaperone</keyword>
<evidence type="ECO:0000256" key="1">
    <source>
        <dbReference type="ARBA" id="ARBA00010476"/>
    </source>
</evidence>
<dbReference type="NCBIfam" id="TIGR00714">
    <property type="entry name" value="hscB"/>
    <property type="match status" value="1"/>
</dbReference>
<reference evidence="6" key="1">
    <citation type="submission" date="2019-02" db="EMBL/GenBank/DDBJ databases">
        <authorList>
            <person name="Li S.-H."/>
        </authorList>
    </citation>
    <scope>NUCLEOTIDE SEQUENCE</scope>
    <source>
        <strain evidence="6">IMCC14734</strain>
    </source>
</reference>
<dbReference type="InterPro" id="IPR004640">
    <property type="entry name" value="HscB"/>
</dbReference>
<accession>A0ABT3THR3</accession>
<dbReference type="Proteomes" id="UP001143362">
    <property type="component" value="Unassembled WGS sequence"/>
</dbReference>
<dbReference type="InterPro" id="IPR036869">
    <property type="entry name" value="J_dom_sf"/>
</dbReference>
<evidence type="ECO:0000259" key="5">
    <source>
        <dbReference type="PROSITE" id="PS50076"/>
    </source>
</evidence>
<evidence type="ECO:0000313" key="7">
    <source>
        <dbReference type="Proteomes" id="UP001143362"/>
    </source>
</evidence>
<sequence length="177" mass="20104">MLDLTQSYFALFDLPVRFEVDDQNVAQRYRALQKQLHPDRHAAGNPQEQRLAVQYSAFVNEAYETLRNPLRRAIYMLAQQGYDRDVLSSRQVDGGFLIQQMDLREKLESVSGLVDPEPVLDHILTEIGADSAQLMSQLASGLAAEDYEISATAVLKLQYLDKLRAEAEQMESWLLEG</sequence>
<comment type="function">
    <text evidence="3 4">Co-chaperone involved in the maturation of iron-sulfur cluster-containing proteins. Seems to help targeting proteins to be folded toward HscA.</text>
</comment>
<comment type="subunit">
    <text evidence="4">Interacts with HscA and stimulates its ATPase activity.</text>
</comment>
<evidence type="ECO:0000313" key="6">
    <source>
        <dbReference type="EMBL" id="MCX2981750.1"/>
    </source>
</evidence>
<organism evidence="6 7">
    <name type="scientific">Candidatus Litorirhabdus singularis</name>
    <dbReference type="NCBI Taxonomy" id="2518993"/>
    <lineage>
        <taxon>Bacteria</taxon>
        <taxon>Pseudomonadati</taxon>
        <taxon>Pseudomonadota</taxon>
        <taxon>Gammaproteobacteria</taxon>
        <taxon>Cellvibrionales</taxon>
        <taxon>Halieaceae</taxon>
        <taxon>Candidatus Litorirhabdus</taxon>
    </lineage>
</organism>
<comment type="caution">
    <text evidence="6">The sequence shown here is derived from an EMBL/GenBank/DDBJ whole genome shotgun (WGS) entry which is preliminary data.</text>
</comment>
<dbReference type="PANTHER" id="PTHR14021:SF15">
    <property type="entry name" value="IRON-SULFUR CLUSTER CO-CHAPERONE PROTEIN HSCB"/>
    <property type="match status" value="1"/>
</dbReference>
<evidence type="ECO:0000256" key="2">
    <source>
        <dbReference type="ARBA" id="ARBA00023186"/>
    </source>
</evidence>
<evidence type="ECO:0000256" key="4">
    <source>
        <dbReference type="HAMAP-Rule" id="MF_00682"/>
    </source>
</evidence>
<dbReference type="PANTHER" id="PTHR14021">
    <property type="entry name" value="IRON-SULFUR CLUSTER CO-CHAPERONE PROTEIN HSCB"/>
    <property type="match status" value="1"/>
</dbReference>
<evidence type="ECO:0000256" key="3">
    <source>
        <dbReference type="ARBA" id="ARBA00025596"/>
    </source>
</evidence>
<gene>
    <name evidence="4 6" type="primary">hscB</name>
    <name evidence="6" type="ORF">EYC98_12860</name>
</gene>
<proteinExistence type="inferred from homology"/>
<dbReference type="SUPFAM" id="SSF46565">
    <property type="entry name" value="Chaperone J-domain"/>
    <property type="match status" value="1"/>
</dbReference>